<comment type="similarity">
    <text evidence="1 3">Belongs to the UDP-glycosyltransferase family.</text>
</comment>
<dbReference type="AlphaFoldDB" id="A0AAD5JMP8"/>
<dbReference type="PANTHER" id="PTHR48048">
    <property type="entry name" value="GLYCOSYLTRANSFERASE"/>
    <property type="match status" value="1"/>
</dbReference>
<protein>
    <recommendedName>
        <fullName evidence="7">UDP-glycosyltransferases domain-containing protein</fullName>
    </recommendedName>
</protein>
<feature type="region of interest" description="Disordered" evidence="4">
    <location>
        <begin position="137"/>
        <end position="168"/>
    </location>
</feature>
<reference evidence="5" key="2">
    <citation type="submission" date="2023-02" db="EMBL/GenBank/DDBJ databases">
        <authorList>
            <person name="Swenson N.G."/>
            <person name="Wegrzyn J.L."/>
            <person name="Mcevoy S.L."/>
        </authorList>
    </citation>
    <scope>NUCLEOTIDE SEQUENCE</scope>
    <source>
        <strain evidence="5">91603</strain>
        <tissue evidence="5">Leaf</tissue>
    </source>
</reference>
<reference evidence="5" key="1">
    <citation type="journal article" date="2022" name="Plant J.">
        <title>Strategies of tolerance reflected in two North American maple genomes.</title>
        <authorList>
            <person name="McEvoy S.L."/>
            <person name="Sezen U.U."/>
            <person name="Trouern-Trend A."/>
            <person name="McMahon S.M."/>
            <person name="Schaberg P.G."/>
            <person name="Yang J."/>
            <person name="Wegrzyn J.L."/>
            <person name="Swenson N.G."/>
        </authorList>
    </citation>
    <scope>NUCLEOTIDE SEQUENCE</scope>
    <source>
        <strain evidence="5">91603</strain>
    </source>
</reference>
<evidence type="ECO:0008006" key="7">
    <source>
        <dbReference type="Google" id="ProtNLM"/>
    </source>
</evidence>
<accession>A0AAD5JMP8</accession>
<evidence type="ECO:0000256" key="3">
    <source>
        <dbReference type="RuleBase" id="RU003718"/>
    </source>
</evidence>
<dbReference type="InterPro" id="IPR002213">
    <property type="entry name" value="UDP_glucos_trans"/>
</dbReference>
<dbReference type="FunFam" id="3.40.50.2000:FF:000056">
    <property type="entry name" value="Glycosyltransferase"/>
    <property type="match status" value="1"/>
</dbReference>
<evidence type="ECO:0000313" key="5">
    <source>
        <dbReference type="EMBL" id="KAI9196446.1"/>
    </source>
</evidence>
<gene>
    <name evidence="5" type="ORF">LWI28_024007</name>
</gene>
<evidence type="ECO:0000256" key="2">
    <source>
        <dbReference type="ARBA" id="ARBA00022679"/>
    </source>
</evidence>
<dbReference type="EMBL" id="JAJSOW010000003">
    <property type="protein sequence ID" value="KAI9196446.1"/>
    <property type="molecule type" value="Genomic_DNA"/>
</dbReference>
<dbReference type="Pfam" id="PF00201">
    <property type="entry name" value="UDPGT"/>
    <property type="match status" value="1"/>
</dbReference>
<feature type="compositionally biased region" description="Polar residues" evidence="4">
    <location>
        <begin position="152"/>
        <end position="168"/>
    </location>
</feature>
<dbReference type="PANTHER" id="PTHR48048:SF45">
    <property type="entry name" value="GLYCOSYLTRANSFERASE"/>
    <property type="match status" value="1"/>
</dbReference>
<sequence>MIIRAPPPIVMIFQKDSWRELERERGVMIRGWAPQAEVLAHKAIGGFVSHCGWNSIMESLWHGVPIVTWPLYAEQHFNAFTLVKALRLSVEIMRSDSRKDHDDGDDHIVMGDEITRVVRYVMDGLKPNLLLIGPNPGPTDSGRPIIPHQNHRLTQSNFHSNSTTQTNV</sequence>
<evidence type="ECO:0000256" key="1">
    <source>
        <dbReference type="ARBA" id="ARBA00009995"/>
    </source>
</evidence>
<dbReference type="Gene3D" id="3.40.50.2000">
    <property type="entry name" value="Glycogen Phosphorylase B"/>
    <property type="match status" value="1"/>
</dbReference>
<dbReference type="GO" id="GO:0035251">
    <property type="term" value="F:UDP-glucosyltransferase activity"/>
    <property type="evidence" value="ECO:0007669"/>
    <property type="project" value="InterPro"/>
</dbReference>
<keyword evidence="2 3" id="KW-0808">Transferase</keyword>
<proteinExistence type="inferred from homology"/>
<dbReference type="PROSITE" id="PS00375">
    <property type="entry name" value="UDPGT"/>
    <property type="match status" value="1"/>
</dbReference>
<dbReference type="InterPro" id="IPR050481">
    <property type="entry name" value="UDP-glycosyltransf_plant"/>
</dbReference>
<comment type="caution">
    <text evidence="5">The sequence shown here is derived from an EMBL/GenBank/DDBJ whole genome shotgun (WGS) entry which is preliminary data.</text>
</comment>
<name>A0AAD5JMP8_ACENE</name>
<dbReference type="CDD" id="cd03784">
    <property type="entry name" value="GT1_Gtf-like"/>
    <property type="match status" value="1"/>
</dbReference>
<evidence type="ECO:0000313" key="6">
    <source>
        <dbReference type="Proteomes" id="UP001064489"/>
    </source>
</evidence>
<evidence type="ECO:0000256" key="4">
    <source>
        <dbReference type="SAM" id="MobiDB-lite"/>
    </source>
</evidence>
<dbReference type="SUPFAM" id="SSF53756">
    <property type="entry name" value="UDP-Glycosyltransferase/glycogen phosphorylase"/>
    <property type="match status" value="1"/>
</dbReference>
<organism evidence="5 6">
    <name type="scientific">Acer negundo</name>
    <name type="common">Box elder</name>
    <dbReference type="NCBI Taxonomy" id="4023"/>
    <lineage>
        <taxon>Eukaryota</taxon>
        <taxon>Viridiplantae</taxon>
        <taxon>Streptophyta</taxon>
        <taxon>Embryophyta</taxon>
        <taxon>Tracheophyta</taxon>
        <taxon>Spermatophyta</taxon>
        <taxon>Magnoliopsida</taxon>
        <taxon>eudicotyledons</taxon>
        <taxon>Gunneridae</taxon>
        <taxon>Pentapetalae</taxon>
        <taxon>rosids</taxon>
        <taxon>malvids</taxon>
        <taxon>Sapindales</taxon>
        <taxon>Sapindaceae</taxon>
        <taxon>Hippocastanoideae</taxon>
        <taxon>Acereae</taxon>
        <taxon>Acer</taxon>
    </lineage>
</organism>
<dbReference type="InterPro" id="IPR035595">
    <property type="entry name" value="UDP_glycos_trans_CS"/>
</dbReference>
<dbReference type="Proteomes" id="UP001064489">
    <property type="component" value="Chromosome 1"/>
</dbReference>
<keyword evidence="3" id="KW-0328">Glycosyltransferase</keyword>
<keyword evidence="6" id="KW-1185">Reference proteome</keyword>